<dbReference type="OrthoDB" id="1724632at2759"/>
<dbReference type="GO" id="GO:0005829">
    <property type="term" value="C:cytosol"/>
    <property type="evidence" value="ECO:0007669"/>
    <property type="project" value="TreeGrafter"/>
</dbReference>
<keyword evidence="2" id="KW-0547">Nucleotide-binding</keyword>
<keyword evidence="3" id="KW-0332">GMP biosynthesis</keyword>
<dbReference type="SUPFAM" id="SSF54810">
    <property type="entry name" value="GMP synthetase C-terminal dimerisation domain"/>
    <property type="match status" value="1"/>
</dbReference>
<evidence type="ECO:0000256" key="3">
    <source>
        <dbReference type="ARBA" id="ARBA00022749"/>
    </source>
</evidence>
<comment type="caution">
    <text evidence="7">The sequence shown here is derived from an EMBL/GenBank/DDBJ whole genome shotgun (WGS) entry which is preliminary data.</text>
</comment>
<evidence type="ECO:0000256" key="5">
    <source>
        <dbReference type="ARBA" id="ARBA00022840"/>
    </source>
</evidence>
<evidence type="ECO:0000313" key="7">
    <source>
        <dbReference type="EMBL" id="KAJ5365777.1"/>
    </source>
</evidence>
<evidence type="ECO:0000313" key="8">
    <source>
        <dbReference type="Proteomes" id="UP001147752"/>
    </source>
</evidence>
<keyword evidence="5" id="KW-0067">ATP-binding</keyword>
<keyword evidence="4" id="KW-0658">Purine biosynthesis</keyword>
<dbReference type="EMBL" id="JAPZBT010000003">
    <property type="protein sequence ID" value="KAJ5365777.1"/>
    <property type="molecule type" value="Genomic_DNA"/>
</dbReference>
<evidence type="ECO:0000259" key="6">
    <source>
        <dbReference type="Pfam" id="PF00958"/>
    </source>
</evidence>
<dbReference type="InterPro" id="IPR001674">
    <property type="entry name" value="GMP_synth_C"/>
</dbReference>
<dbReference type="PANTHER" id="PTHR11922">
    <property type="entry name" value="GMP SYNTHASE-RELATED"/>
    <property type="match status" value="1"/>
</dbReference>
<evidence type="ECO:0000256" key="4">
    <source>
        <dbReference type="ARBA" id="ARBA00022755"/>
    </source>
</evidence>
<dbReference type="GeneID" id="81465575"/>
<feature type="domain" description="GMP synthase C-terminal" evidence="6">
    <location>
        <begin position="55"/>
        <end position="137"/>
    </location>
</feature>
<dbReference type="GO" id="GO:0003921">
    <property type="term" value="F:GMP synthase activity"/>
    <property type="evidence" value="ECO:0007669"/>
    <property type="project" value="TreeGrafter"/>
</dbReference>
<proteinExistence type="predicted"/>
<evidence type="ECO:0000256" key="2">
    <source>
        <dbReference type="ARBA" id="ARBA00022741"/>
    </source>
</evidence>
<accession>A0A9W9RT51</accession>
<dbReference type="Proteomes" id="UP001147752">
    <property type="component" value="Unassembled WGS sequence"/>
</dbReference>
<keyword evidence="1" id="KW-0436">Ligase</keyword>
<keyword evidence="8" id="KW-1185">Reference proteome</keyword>
<organism evidence="7 8">
    <name type="scientific">Penicillium concentricum</name>
    <dbReference type="NCBI Taxonomy" id="293559"/>
    <lineage>
        <taxon>Eukaryota</taxon>
        <taxon>Fungi</taxon>
        <taxon>Dikarya</taxon>
        <taxon>Ascomycota</taxon>
        <taxon>Pezizomycotina</taxon>
        <taxon>Eurotiomycetes</taxon>
        <taxon>Eurotiomycetidae</taxon>
        <taxon>Eurotiales</taxon>
        <taxon>Aspergillaceae</taxon>
        <taxon>Penicillium</taxon>
    </lineage>
</organism>
<gene>
    <name evidence="7" type="ORF">N7517_008663</name>
</gene>
<dbReference type="Gene3D" id="3.30.300.10">
    <property type="match status" value="1"/>
</dbReference>
<protein>
    <recommendedName>
        <fullName evidence="6">GMP synthase C-terminal domain-containing protein</fullName>
    </recommendedName>
</protein>
<reference evidence="7" key="1">
    <citation type="submission" date="2022-12" db="EMBL/GenBank/DDBJ databases">
        <authorList>
            <person name="Petersen C."/>
        </authorList>
    </citation>
    <scope>NUCLEOTIDE SEQUENCE</scope>
    <source>
        <strain evidence="7">IBT 3081</strain>
    </source>
</reference>
<sequence>MSQLGSCGAISTLVSPRVSKFEGLCLSLSISVLSEVTKEKVNAAGHAGPIFIGMIREAGLYDDIGQAYAALDPSRTIGVIDDKRVYSNFILLLSISTNDFMTTTPYPFSYKFLTKVYTRVVNEVQAVCRVSYDFTEHTALPSFTYTIEGIKIQQYMRIYKF</sequence>
<evidence type="ECO:0000256" key="1">
    <source>
        <dbReference type="ARBA" id="ARBA00022598"/>
    </source>
</evidence>
<dbReference type="Pfam" id="PF00958">
    <property type="entry name" value="GMP_synt_C"/>
    <property type="match status" value="1"/>
</dbReference>
<dbReference type="AlphaFoldDB" id="A0A9W9RT51"/>
<name>A0A9W9RT51_9EURO</name>
<dbReference type="RefSeq" id="XP_056577243.1">
    <property type="nucleotide sequence ID" value="XM_056726392.1"/>
</dbReference>
<dbReference type="GO" id="GO:0005524">
    <property type="term" value="F:ATP binding"/>
    <property type="evidence" value="ECO:0007669"/>
    <property type="project" value="UniProtKB-KW"/>
</dbReference>
<reference evidence="7" key="2">
    <citation type="journal article" date="2023" name="IMA Fungus">
        <title>Comparative genomic study of the Penicillium genus elucidates a diverse pangenome and 15 lateral gene transfer events.</title>
        <authorList>
            <person name="Petersen C."/>
            <person name="Sorensen T."/>
            <person name="Nielsen M.R."/>
            <person name="Sondergaard T.E."/>
            <person name="Sorensen J.L."/>
            <person name="Fitzpatrick D.A."/>
            <person name="Frisvad J.C."/>
            <person name="Nielsen K.L."/>
        </authorList>
    </citation>
    <scope>NUCLEOTIDE SEQUENCE</scope>
    <source>
        <strain evidence="7">IBT 3081</strain>
    </source>
</reference>
<dbReference type="PANTHER" id="PTHR11922:SF2">
    <property type="entry name" value="GMP SYNTHASE [GLUTAMINE-HYDROLYZING]"/>
    <property type="match status" value="1"/>
</dbReference>